<evidence type="ECO:0000313" key="4">
    <source>
        <dbReference type="EMBL" id="TDS57544.1"/>
    </source>
</evidence>
<dbReference type="Pfam" id="PF01370">
    <property type="entry name" value="Epimerase"/>
    <property type="match status" value="1"/>
</dbReference>
<reference evidence="4 5" key="1">
    <citation type="submission" date="2019-03" db="EMBL/GenBank/DDBJ databases">
        <title>Genomic Encyclopedia of Archaeal and Bacterial Type Strains, Phase II (KMG-II): from individual species to whole genera.</title>
        <authorList>
            <person name="Goeker M."/>
        </authorList>
    </citation>
    <scope>NUCLEOTIDE SEQUENCE [LARGE SCALE GENOMIC DNA]</scope>
    <source>
        <strain evidence="4 5">DSM 28213</strain>
    </source>
</reference>
<dbReference type="InterPro" id="IPR013549">
    <property type="entry name" value="DUF1731"/>
</dbReference>
<proteinExistence type="inferred from homology"/>
<dbReference type="Proteomes" id="UP000295215">
    <property type="component" value="Unassembled WGS sequence"/>
</dbReference>
<dbReference type="RefSeq" id="WP_133712720.1">
    <property type="nucleotide sequence ID" value="NZ_SOAG01000015.1"/>
</dbReference>
<dbReference type="Pfam" id="PF08338">
    <property type="entry name" value="DUF1731"/>
    <property type="match status" value="1"/>
</dbReference>
<evidence type="ECO:0000259" key="2">
    <source>
        <dbReference type="Pfam" id="PF01370"/>
    </source>
</evidence>
<evidence type="ECO:0000313" key="5">
    <source>
        <dbReference type="Proteomes" id="UP000295215"/>
    </source>
</evidence>
<gene>
    <name evidence="4" type="ORF">C8P70_11543</name>
</gene>
<dbReference type="InterPro" id="IPR036291">
    <property type="entry name" value="NAD(P)-bd_dom_sf"/>
</dbReference>
<comment type="similarity">
    <text evidence="1">Belongs to the NAD(P)-dependent epimerase/dehydratase family. SDR39U1 subfamily.</text>
</comment>
<dbReference type="OrthoDB" id="9801773at2"/>
<evidence type="ECO:0008006" key="6">
    <source>
        <dbReference type="Google" id="ProtNLM"/>
    </source>
</evidence>
<dbReference type="PANTHER" id="PTHR11092:SF0">
    <property type="entry name" value="EPIMERASE FAMILY PROTEIN SDR39U1"/>
    <property type="match status" value="1"/>
</dbReference>
<dbReference type="NCBIfam" id="TIGR01777">
    <property type="entry name" value="yfcH"/>
    <property type="match status" value="1"/>
</dbReference>
<protein>
    <recommendedName>
        <fullName evidence="6">TIGR01777 family protein</fullName>
    </recommendedName>
</protein>
<feature type="domain" description="DUF1731" evidence="3">
    <location>
        <begin position="251"/>
        <end position="295"/>
    </location>
</feature>
<comment type="caution">
    <text evidence="4">The sequence shown here is derived from an EMBL/GenBank/DDBJ whole genome shotgun (WGS) entry which is preliminary data.</text>
</comment>
<dbReference type="AlphaFoldDB" id="A0A4R7EWA9"/>
<accession>A0A4R7EWA9</accession>
<feature type="domain" description="NAD-dependent epimerase/dehydratase" evidence="2">
    <location>
        <begin position="3"/>
        <end position="223"/>
    </location>
</feature>
<name>A0A4R7EWA9_9FLAO</name>
<dbReference type="PANTHER" id="PTHR11092">
    <property type="entry name" value="SUGAR NUCLEOTIDE EPIMERASE RELATED"/>
    <property type="match status" value="1"/>
</dbReference>
<dbReference type="Gene3D" id="3.40.50.720">
    <property type="entry name" value="NAD(P)-binding Rossmann-like Domain"/>
    <property type="match status" value="1"/>
</dbReference>
<dbReference type="SUPFAM" id="SSF51735">
    <property type="entry name" value="NAD(P)-binding Rossmann-fold domains"/>
    <property type="match status" value="1"/>
</dbReference>
<dbReference type="InterPro" id="IPR010099">
    <property type="entry name" value="SDR39U1"/>
</dbReference>
<dbReference type="EMBL" id="SOAG01000015">
    <property type="protein sequence ID" value="TDS57544.1"/>
    <property type="molecule type" value="Genomic_DNA"/>
</dbReference>
<sequence length="299" mass="33006">MKILITGATGFIGKKLVKVLLNRGFDIHYLTTSADKIKKSDRYKGFFWNPSKNEIDTACLQGVEVIIHLAGANISGSWSKAGKKKIEDSRVIPTCFLNEKLKNTPHKVKRVIAASAIGIYEDIGQVQTEANFNLADNFLGNVVQKWETASLSFSKQDIEVCIIRIGLVLSADGGALPIMAKVTKNNLGSVAGNGKQYYSWIHIEDLLGIFEYAINNKLSGVYNAVAPVPETNQVFTYTLAEVLHKKVYLTTPSWLLKLLLGEKSLLLLGGQNVSCSKIVKKGYYFKYPKLKNALIAIFS</sequence>
<dbReference type="InterPro" id="IPR001509">
    <property type="entry name" value="Epimerase_deHydtase"/>
</dbReference>
<keyword evidence="5" id="KW-1185">Reference proteome</keyword>
<evidence type="ECO:0000259" key="3">
    <source>
        <dbReference type="Pfam" id="PF08338"/>
    </source>
</evidence>
<organism evidence="4 5">
    <name type="scientific">Myroides indicus</name>
    <dbReference type="NCBI Taxonomy" id="1323422"/>
    <lineage>
        <taxon>Bacteria</taxon>
        <taxon>Pseudomonadati</taxon>
        <taxon>Bacteroidota</taxon>
        <taxon>Flavobacteriia</taxon>
        <taxon>Flavobacteriales</taxon>
        <taxon>Flavobacteriaceae</taxon>
        <taxon>Myroides</taxon>
    </lineage>
</organism>
<evidence type="ECO:0000256" key="1">
    <source>
        <dbReference type="ARBA" id="ARBA00009353"/>
    </source>
</evidence>